<comment type="caution">
    <text evidence="1">The sequence shown here is derived from an EMBL/GenBank/DDBJ whole genome shotgun (WGS) entry which is preliminary data.</text>
</comment>
<sequence length="203" mass="23616">MLFSGSCTQKKTDLPSQELTVNSVSEDTTSTLKPFPEAENKNVISLSIQILNLLQKEQYDEFIGFIHPEKGMRFSMYAHVDPQKNKVFSREDFQKYINSNIRFTFGEKDGTGEKYVISLGKYIQEWVLKRDFSKAELLHNTFKGEGNSLNNLKEMYPNSEFTEFYISGTEQYGGMDWNALRLVFEKFEGKYYLVAIINDQWTI</sequence>
<organism evidence="1 2">
    <name type="scientific">Chryseobacterium lacus</name>
    <dbReference type="NCBI Taxonomy" id="2058346"/>
    <lineage>
        <taxon>Bacteria</taxon>
        <taxon>Pseudomonadati</taxon>
        <taxon>Bacteroidota</taxon>
        <taxon>Flavobacteriia</taxon>
        <taxon>Flavobacteriales</taxon>
        <taxon>Weeksellaceae</taxon>
        <taxon>Chryseobacterium group</taxon>
        <taxon>Chryseobacterium</taxon>
    </lineage>
</organism>
<keyword evidence="2" id="KW-1185">Reference proteome</keyword>
<gene>
    <name evidence="1" type="ORF">DQ356_07515</name>
</gene>
<protein>
    <submittedName>
        <fullName evidence="1">Uncharacterized protein</fullName>
    </submittedName>
</protein>
<dbReference type="EMBL" id="QPIE01000005">
    <property type="protein sequence ID" value="RCU42663.1"/>
    <property type="molecule type" value="Genomic_DNA"/>
</dbReference>
<reference evidence="1 2" key="1">
    <citation type="submission" date="2018-07" db="EMBL/GenBank/DDBJ databases">
        <title>Chryseobacterium lacus sp. nov., isolated from lake water.</title>
        <authorList>
            <person name="Li C.-M."/>
        </authorList>
    </citation>
    <scope>NUCLEOTIDE SEQUENCE [LARGE SCALE GENOMIC DNA]</scope>
    <source>
        <strain evidence="1 2">YLOS41</strain>
    </source>
</reference>
<proteinExistence type="predicted"/>
<dbReference type="Proteomes" id="UP000252172">
    <property type="component" value="Unassembled WGS sequence"/>
</dbReference>
<accession>A0A368MXU0</accession>
<evidence type="ECO:0000313" key="1">
    <source>
        <dbReference type="EMBL" id="RCU42663.1"/>
    </source>
</evidence>
<name>A0A368MXU0_9FLAO</name>
<evidence type="ECO:0000313" key="2">
    <source>
        <dbReference type="Proteomes" id="UP000252172"/>
    </source>
</evidence>
<dbReference type="AlphaFoldDB" id="A0A368MXU0"/>